<dbReference type="AlphaFoldDB" id="A0A915EDL0"/>
<reference evidence="2" key="1">
    <citation type="submission" date="2022-11" db="UniProtKB">
        <authorList>
            <consortium name="WormBaseParasite"/>
        </authorList>
    </citation>
    <scope>IDENTIFICATION</scope>
</reference>
<evidence type="ECO:0000313" key="1">
    <source>
        <dbReference type="Proteomes" id="UP000887574"/>
    </source>
</evidence>
<organism evidence="1 2">
    <name type="scientific">Ditylenchus dipsaci</name>
    <dbReference type="NCBI Taxonomy" id="166011"/>
    <lineage>
        <taxon>Eukaryota</taxon>
        <taxon>Metazoa</taxon>
        <taxon>Ecdysozoa</taxon>
        <taxon>Nematoda</taxon>
        <taxon>Chromadorea</taxon>
        <taxon>Rhabditida</taxon>
        <taxon>Tylenchina</taxon>
        <taxon>Tylenchomorpha</taxon>
        <taxon>Sphaerularioidea</taxon>
        <taxon>Anguinidae</taxon>
        <taxon>Anguininae</taxon>
        <taxon>Ditylenchus</taxon>
    </lineage>
</organism>
<accession>A0A915EDL0</accession>
<dbReference type="Proteomes" id="UP000887574">
    <property type="component" value="Unplaced"/>
</dbReference>
<dbReference type="WBParaSite" id="jg4741">
    <property type="protein sequence ID" value="jg4741"/>
    <property type="gene ID" value="jg4741"/>
</dbReference>
<keyword evidence="1" id="KW-1185">Reference proteome</keyword>
<sequence>MSSMLETAKEKLTEGYDVVKEKLTGDHISEKAKDECPMFTHTQKTDSTGKLIQKPKMLQRADVQLIFNFN</sequence>
<proteinExistence type="predicted"/>
<protein>
    <submittedName>
        <fullName evidence="2">Uncharacterized protein</fullName>
    </submittedName>
</protein>
<name>A0A915EDL0_9BILA</name>
<evidence type="ECO:0000313" key="2">
    <source>
        <dbReference type="WBParaSite" id="jg4741"/>
    </source>
</evidence>